<dbReference type="HOGENOM" id="CLU_1793802_0_0_7"/>
<feature type="compositionally biased region" description="Pro residues" evidence="1">
    <location>
        <begin position="34"/>
        <end position="44"/>
    </location>
</feature>
<protein>
    <submittedName>
        <fullName evidence="3">Uncharacterized protein</fullName>
    </submittedName>
</protein>
<evidence type="ECO:0000313" key="4">
    <source>
        <dbReference type="Proteomes" id="UP000001880"/>
    </source>
</evidence>
<accession>D0LZ95</accession>
<organism evidence="3 4">
    <name type="scientific">Haliangium ochraceum (strain DSM 14365 / JCM 11303 / SMP-2)</name>
    <dbReference type="NCBI Taxonomy" id="502025"/>
    <lineage>
        <taxon>Bacteria</taxon>
        <taxon>Pseudomonadati</taxon>
        <taxon>Myxococcota</taxon>
        <taxon>Polyangia</taxon>
        <taxon>Haliangiales</taxon>
        <taxon>Kofleriaceae</taxon>
        <taxon>Haliangium</taxon>
    </lineage>
</organism>
<keyword evidence="2" id="KW-0732">Signal</keyword>
<dbReference type="RefSeq" id="WP_012828956.1">
    <property type="nucleotide sequence ID" value="NC_013440.1"/>
</dbReference>
<dbReference type="InterPro" id="IPR006311">
    <property type="entry name" value="TAT_signal"/>
</dbReference>
<dbReference type="Proteomes" id="UP000001880">
    <property type="component" value="Chromosome"/>
</dbReference>
<name>D0LZ95_HALO1</name>
<evidence type="ECO:0000256" key="1">
    <source>
        <dbReference type="SAM" id="MobiDB-lite"/>
    </source>
</evidence>
<sequence>MKRGRRRLLLALAAIPGASALAAVSPPRALARPPAAPLGVPLPPRSRIAPSDDDTDGDNDNHEAHAAAGVHRFLSGRSFRATVDFYKKFLKRRGLEHELVPAYRYRGTTVTRFLSRHPGTAWAAIQVYARDGRTWIALVAAAPK</sequence>
<proteinExistence type="predicted"/>
<reference evidence="3 4" key="1">
    <citation type="journal article" date="2010" name="Stand. Genomic Sci.">
        <title>Complete genome sequence of Haliangium ochraceum type strain (SMP-2).</title>
        <authorList>
            <consortium name="US DOE Joint Genome Institute (JGI-PGF)"/>
            <person name="Ivanova N."/>
            <person name="Daum C."/>
            <person name="Lang E."/>
            <person name="Abt B."/>
            <person name="Kopitz M."/>
            <person name="Saunders E."/>
            <person name="Lapidus A."/>
            <person name="Lucas S."/>
            <person name="Glavina Del Rio T."/>
            <person name="Nolan M."/>
            <person name="Tice H."/>
            <person name="Copeland A."/>
            <person name="Cheng J.F."/>
            <person name="Chen F."/>
            <person name="Bruce D."/>
            <person name="Goodwin L."/>
            <person name="Pitluck S."/>
            <person name="Mavromatis K."/>
            <person name="Pati A."/>
            <person name="Mikhailova N."/>
            <person name="Chen A."/>
            <person name="Palaniappan K."/>
            <person name="Land M."/>
            <person name="Hauser L."/>
            <person name="Chang Y.J."/>
            <person name="Jeffries C.D."/>
            <person name="Detter J.C."/>
            <person name="Brettin T."/>
            <person name="Rohde M."/>
            <person name="Goker M."/>
            <person name="Bristow J."/>
            <person name="Markowitz V."/>
            <person name="Eisen J.A."/>
            <person name="Hugenholtz P."/>
            <person name="Kyrpides N.C."/>
            <person name="Klenk H.P."/>
        </authorList>
    </citation>
    <scope>NUCLEOTIDE SEQUENCE [LARGE SCALE GENOMIC DNA]</scope>
    <source>
        <strain evidence="4">DSM 14365 / CIP 107738 / JCM 11303 / AJ 13395 / SMP-2</strain>
    </source>
</reference>
<evidence type="ECO:0000256" key="2">
    <source>
        <dbReference type="SAM" id="SignalP"/>
    </source>
</evidence>
<gene>
    <name evidence="3" type="ordered locus">Hoch_3858</name>
</gene>
<feature type="chain" id="PRO_5003011053" evidence="2">
    <location>
        <begin position="23"/>
        <end position="144"/>
    </location>
</feature>
<feature type="region of interest" description="Disordered" evidence="1">
    <location>
        <begin position="34"/>
        <end position="64"/>
    </location>
</feature>
<dbReference type="EMBL" id="CP001804">
    <property type="protein sequence ID" value="ACY16357.1"/>
    <property type="molecule type" value="Genomic_DNA"/>
</dbReference>
<evidence type="ECO:0000313" key="3">
    <source>
        <dbReference type="EMBL" id="ACY16357.1"/>
    </source>
</evidence>
<dbReference type="PROSITE" id="PS51318">
    <property type="entry name" value="TAT"/>
    <property type="match status" value="1"/>
</dbReference>
<dbReference type="AlphaFoldDB" id="D0LZ95"/>
<dbReference type="KEGG" id="hoh:Hoch_3858"/>
<feature type="signal peptide" evidence="2">
    <location>
        <begin position="1"/>
        <end position="22"/>
    </location>
</feature>
<dbReference type="STRING" id="502025.Hoch_3858"/>
<keyword evidence="4" id="KW-1185">Reference proteome</keyword>